<proteinExistence type="predicted"/>
<name>A6G7F8_9BACT</name>
<organism evidence="1 2">
    <name type="scientific">Plesiocystis pacifica SIR-1</name>
    <dbReference type="NCBI Taxonomy" id="391625"/>
    <lineage>
        <taxon>Bacteria</taxon>
        <taxon>Pseudomonadati</taxon>
        <taxon>Myxococcota</taxon>
        <taxon>Polyangia</taxon>
        <taxon>Nannocystales</taxon>
        <taxon>Nannocystaceae</taxon>
        <taxon>Plesiocystis</taxon>
    </lineage>
</organism>
<keyword evidence="2" id="KW-1185">Reference proteome</keyword>
<dbReference type="Proteomes" id="UP000005801">
    <property type="component" value="Unassembled WGS sequence"/>
</dbReference>
<protein>
    <submittedName>
        <fullName evidence="1">Uncharacterized protein</fullName>
    </submittedName>
</protein>
<gene>
    <name evidence="1" type="ORF">PPSIR1_00500</name>
</gene>
<comment type="caution">
    <text evidence="1">The sequence shown here is derived from an EMBL/GenBank/DDBJ whole genome shotgun (WGS) entry which is preliminary data.</text>
</comment>
<sequence>MNSFGDVYFSTGNHFEVVARSDVGVTHQDVSSVLIGVPVMGEDMCCWIKDVVG</sequence>
<evidence type="ECO:0000313" key="1">
    <source>
        <dbReference type="EMBL" id="EDM78167.1"/>
    </source>
</evidence>
<dbReference type="EMBL" id="ABCS01000034">
    <property type="protein sequence ID" value="EDM78167.1"/>
    <property type="molecule type" value="Genomic_DNA"/>
</dbReference>
<dbReference type="AlphaFoldDB" id="A6G7F8"/>
<accession>A6G7F8</accession>
<reference evidence="1 2" key="1">
    <citation type="submission" date="2007-06" db="EMBL/GenBank/DDBJ databases">
        <authorList>
            <person name="Shimkets L."/>
            <person name="Ferriera S."/>
            <person name="Johnson J."/>
            <person name="Kravitz S."/>
            <person name="Beeson K."/>
            <person name="Sutton G."/>
            <person name="Rogers Y.-H."/>
            <person name="Friedman R."/>
            <person name="Frazier M."/>
            <person name="Venter J.C."/>
        </authorList>
    </citation>
    <scope>NUCLEOTIDE SEQUENCE [LARGE SCALE GENOMIC DNA]</scope>
    <source>
        <strain evidence="1 2">SIR-1</strain>
    </source>
</reference>
<evidence type="ECO:0000313" key="2">
    <source>
        <dbReference type="Proteomes" id="UP000005801"/>
    </source>
</evidence>